<dbReference type="EMBL" id="CAJVPQ010028768">
    <property type="protein sequence ID" value="CAG8773693.1"/>
    <property type="molecule type" value="Genomic_DNA"/>
</dbReference>
<dbReference type="AlphaFoldDB" id="A0A9N9JBH3"/>
<dbReference type="Proteomes" id="UP000789570">
    <property type="component" value="Unassembled WGS sequence"/>
</dbReference>
<gene>
    <name evidence="1" type="ORF">FCALED_LOCUS17694</name>
</gene>
<comment type="caution">
    <text evidence="1">The sequence shown here is derived from an EMBL/GenBank/DDBJ whole genome shotgun (WGS) entry which is preliminary data.</text>
</comment>
<accession>A0A9N9JBH3</accession>
<organism evidence="1 2">
    <name type="scientific">Funneliformis caledonium</name>
    <dbReference type="NCBI Taxonomy" id="1117310"/>
    <lineage>
        <taxon>Eukaryota</taxon>
        <taxon>Fungi</taxon>
        <taxon>Fungi incertae sedis</taxon>
        <taxon>Mucoromycota</taxon>
        <taxon>Glomeromycotina</taxon>
        <taxon>Glomeromycetes</taxon>
        <taxon>Glomerales</taxon>
        <taxon>Glomeraceae</taxon>
        <taxon>Funneliformis</taxon>
    </lineage>
</organism>
<proteinExistence type="predicted"/>
<feature type="non-terminal residue" evidence="1">
    <location>
        <position position="1"/>
    </location>
</feature>
<feature type="non-terminal residue" evidence="1">
    <location>
        <position position="60"/>
    </location>
</feature>
<protein>
    <submittedName>
        <fullName evidence="1">564_t:CDS:1</fullName>
    </submittedName>
</protein>
<evidence type="ECO:0000313" key="1">
    <source>
        <dbReference type="EMBL" id="CAG8773693.1"/>
    </source>
</evidence>
<reference evidence="1" key="1">
    <citation type="submission" date="2021-06" db="EMBL/GenBank/DDBJ databases">
        <authorList>
            <person name="Kallberg Y."/>
            <person name="Tangrot J."/>
            <person name="Rosling A."/>
        </authorList>
    </citation>
    <scope>NUCLEOTIDE SEQUENCE</scope>
    <source>
        <strain evidence="1">UK204</strain>
    </source>
</reference>
<evidence type="ECO:0000313" key="2">
    <source>
        <dbReference type="Proteomes" id="UP000789570"/>
    </source>
</evidence>
<keyword evidence="2" id="KW-1185">Reference proteome</keyword>
<sequence>VADIIDGKLMVTLVIGNEEKKKNGIISLRELEDWILNEIPDKVTKPKSNHASDNLIVKRD</sequence>
<name>A0A9N9JBH3_9GLOM</name>